<dbReference type="GO" id="GO:0006508">
    <property type="term" value="P:proteolysis"/>
    <property type="evidence" value="ECO:0007669"/>
    <property type="project" value="UniProtKB-KW"/>
</dbReference>
<name>A0A941DXA7_9BURK</name>
<comment type="caution">
    <text evidence="13">The sequence shown here is derived from an EMBL/GenBank/DDBJ whole genome shotgun (WGS) entry which is preliminary data.</text>
</comment>
<organism evidence="13 14">
    <name type="scientific">Undibacterium fentianense</name>
    <dbReference type="NCBI Taxonomy" id="2828728"/>
    <lineage>
        <taxon>Bacteria</taxon>
        <taxon>Pseudomonadati</taxon>
        <taxon>Pseudomonadota</taxon>
        <taxon>Betaproteobacteria</taxon>
        <taxon>Burkholderiales</taxon>
        <taxon>Oxalobacteraceae</taxon>
        <taxon>Undibacterium</taxon>
    </lineage>
</organism>
<evidence type="ECO:0000256" key="7">
    <source>
        <dbReference type="ARBA" id="ARBA00022833"/>
    </source>
</evidence>
<feature type="transmembrane region" description="Helical" evidence="11">
    <location>
        <begin position="433"/>
        <end position="451"/>
    </location>
</feature>
<proteinExistence type="inferred from homology"/>
<dbReference type="EC" id="3.4.24.-" evidence="11"/>
<evidence type="ECO:0000259" key="12">
    <source>
        <dbReference type="PROSITE" id="PS50106"/>
    </source>
</evidence>
<dbReference type="InterPro" id="IPR041489">
    <property type="entry name" value="PDZ_6"/>
</dbReference>
<evidence type="ECO:0000256" key="2">
    <source>
        <dbReference type="ARBA" id="ARBA00004141"/>
    </source>
</evidence>
<dbReference type="InterPro" id="IPR004387">
    <property type="entry name" value="Pept_M50_Zn"/>
</dbReference>
<dbReference type="PANTHER" id="PTHR42837:SF2">
    <property type="entry name" value="MEMBRANE METALLOPROTEASE ARASP2, CHLOROPLASTIC-RELATED"/>
    <property type="match status" value="1"/>
</dbReference>
<dbReference type="SUPFAM" id="SSF50156">
    <property type="entry name" value="PDZ domain-like"/>
    <property type="match status" value="2"/>
</dbReference>
<dbReference type="PROSITE" id="PS50106">
    <property type="entry name" value="PDZ"/>
    <property type="match status" value="1"/>
</dbReference>
<evidence type="ECO:0000256" key="11">
    <source>
        <dbReference type="RuleBase" id="RU362031"/>
    </source>
</evidence>
<keyword evidence="6 11" id="KW-0378">Hydrolase</keyword>
<dbReference type="SMART" id="SM00228">
    <property type="entry name" value="PDZ"/>
    <property type="match status" value="2"/>
</dbReference>
<comment type="cofactor">
    <cofactor evidence="1 11">
        <name>Zn(2+)</name>
        <dbReference type="ChEBI" id="CHEBI:29105"/>
    </cofactor>
</comment>
<dbReference type="AlphaFoldDB" id="A0A941DXA7"/>
<keyword evidence="4" id="KW-0645">Protease</keyword>
<comment type="subcellular location">
    <subcellularLocation>
        <location evidence="2">Membrane</location>
        <topology evidence="2">Multi-pass membrane protein</topology>
    </subcellularLocation>
</comment>
<feature type="transmembrane region" description="Helical" evidence="11">
    <location>
        <begin position="101"/>
        <end position="123"/>
    </location>
</feature>
<dbReference type="Pfam" id="PF02163">
    <property type="entry name" value="Peptidase_M50"/>
    <property type="match status" value="1"/>
</dbReference>
<dbReference type="GO" id="GO:0016020">
    <property type="term" value="C:membrane"/>
    <property type="evidence" value="ECO:0007669"/>
    <property type="project" value="UniProtKB-SubCell"/>
</dbReference>
<evidence type="ECO:0000256" key="9">
    <source>
        <dbReference type="ARBA" id="ARBA00023049"/>
    </source>
</evidence>
<dbReference type="NCBIfam" id="TIGR00054">
    <property type="entry name" value="RIP metalloprotease RseP"/>
    <property type="match status" value="1"/>
</dbReference>
<dbReference type="Proteomes" id="UP000678545">
    <property type="component" value="Unassembled WGS sequence"/>
</dbReference>
<evidence type="ECO:0000256" key="6">
    <source>
        <dbReference type="ARBA" id="ARBA00022801"/>
    </source>
</evidence>
<feature type="domain" description="PDZ" evidence="12">
    <location>
        <begin position="203"/>
        <end position="273"/>
    </location>
</feature>
<dbReference type="EMBL" id="JAGSPJ010000001">
    <property type="protein sequence ID" value="MBR7798500.1"/>
    <property type="molecule type" value="Genomic_DNA"/>
</dbReference>
<keyword evidence="8 11" id="KW-1133">Transmembrane helix</keyword>
<accession>A0A941DXA7</accession>
<keyword evidence="9 11" id="KW-0482">Metalloprotease</keyword>
<evidence type="ECO:0000313" key="14">
    <source>
        <dbReference type="Proteomes" id="UP000678545"/>
    </source>
</evidence>
<evidence type="ECO:0000256" key="4">
    <source>
        <dbReference type="ARBA" id="ARBA00022670"/>
    </source>
</evidence>
<dbReference type="Gene3D" id="2.30.42.10">
    <property type="match status" value="2"/>
</dbReference>
<evidence type="ECO:0000313" key="13">
    <source>
        <dbReference type="EMBL" id="MBR7798500.1"/>
    </source>
</evidence>
<comment type="similarity">
    <text evidence="3 11">Belongs to the peptidase M50B family.</text>
</comment>
<protein>
    <recommendedName>
        <fullName evidence="11">Zinc metalloprotease</fullName>
        <ecNumber evidence="11">3.4.24.-</ecNumber>
    </recommendedName>
</protein>
<keyword evidence="7 11" id="KW-0862">Zinc</keyword>
<dbReference type="CDD" id="cd06163">
    <property type="entry name" value="S2P-M50_PDZ_RseP-like"/>
    <property type="match status" value="2"/>
</dbReference>
<evidence type="ECO:0000256" key="10">
    <source>
        <dbReference type="ARBA" id="ARBA00023136"/>
    </source>
</evidence>
<keyword evidence="10 11" id="KW-0472">Membrane</keyword>
<feature type="transmembrane region" description="Helical" evidence="11">
    <location>
        <begin position="7"/>
        <end position="28"/>
    </location>
</feature>
<dbReference type="CDD" id="cd23081">
    <property type="entry name" value="cpPDZ_EcRseP-like"/>
    <property type="match status" value="1"/>
</dbReference>
<sequence>MIFLQKALAFIFALGILITFHEFGHYFIARLCGVRVLRFSIGIGRPIWSKKFANSETEWMISAIPLGGYVKFLDSREIDTSRMSDPELAGDFLKQSVWKRIAIVAAGPLFNFLLAIFVFWALFMHGTSDPVAKVRVASSHSTAFVAGVRHGDIIRKINDESVQSWSDMRWKILQAGLDRQEVRLLVERKNPDRPVSLNQIEIKLPLQQLTSSDFESDFLYKLGLEIFRPAAILSAVSPNGPADKAGLKAGDQILAIDSNPVLDSLAFKEIVNASPNKSLNLLVLGSGQEFELTITPEAALENGKQVGRVQVVPLSTIEMTELRYSMFDALLHASVRTWDTSVLTLKMIGKMLIGEVSWRNITGPITIADFAGQTAKNGWISYLQFIALISISLGVMNLLPIPVLDGGHLLYYSLEVLTGRPIPEKYVEMAQRGGLTVLLCLMLVAFFNDIIRQMS</sequence>
<evidence type="ECO:0000256" key="3">
    <source>
        <dbReference type="ARBA" id="ARBA00007931"/>
    </source>
</evidence>
<evidence type="ECO:0000256" key="1">
    <source>
        <dbReference type="ARBA" id="ARBA00001947"/>
    </source>
</evidence>
<evidence type="ECO:0000256" key="8">
    <source>
        <dbReference type="ARBA" id="ARBA00022989"/>
    </source>
</evidence>
<dbReference type="GO" id="GO:0046872">
    <property type="term" value="F:metal ion binding"/>
    <property type="evidence" value="ECO:0007669"/>
    <property type="project" value="UniProtKB-KW"/>
</dbReference>
<dbReference type="PANTHER" id="PTHR42837">
    <property type="entry name" value="REGULATOR OF SIGMA-E PROTEASE RSEP"/>
    <property type="match status" value="1"/>
</dbReference>
<dbReference type="InterPro" id="IPR036034">
    <property type="entry name" value="PDZ_sf"/>
</dbReference>
<dbReference type="InterPro" id="IPR001478">
    <property type="entry name" value="PDZ"/>
</dbReference>
<gene>
    <name evidence="13" type="primary">rseP</name>
    <name evidence="13" type="ORF">KDM90_00560</name>
</gene>
<dbReference type="GO" id="GO:0004222">
    <property type="term" value="F:metalloendopeptidase activity"/>
    <property type="evidence" value="ECO:0007669"/>
    <property type="project" value="InterPro"/>
</dbReference>
<dbReference type="Pfam" id="PF17820">
    <property type="entry name" value="PDZ_6"/>
    <property type="match status" value="1"/>
</dbReference>
<dbReference type="InterPro" id="IPR008915">
    <property type="entry name" value="Peptidase_M50"/>
</dbReference>
<evidence type="ECO:0000256" key="5">
    <source>
        <dbReference type="ARBA" id="ARBA00022692"/>
    </source>
</evidence>
<reference evidence="13" key="1">
    <citation type="submission" date="2021-04" db="EMBL/GenBank/DDBJ databases">
        <title>novel species isolated from subtropical streams in China.</title>
        <authorList>
            <person name="Lu H."/>
        </authorList>
    </citation>
    <scope>NUCLEOTIDE SEQUENCE</scope>
    <source>
        <strain evidence="13">FT137W</strain>
    </source>
</reference>
<keyword evidence="11" id="KW-0479">Metal-binding</keyword>
<keyword evidence="5 11" id="KW-0812">Transmembrane</keyword>
<feature type="transmembrane region" description="Helical" evidence="11">
    <location>
        <begin position="382"/>
        <end position="404"/>
    </location>
</feature>
<keyword evidence="14" id="KW-1185">Reference proteome</keyword>